<feature type="chain" id="PRO_5004891429" description="Extracellular membrane protein CFEM domain-containing protein" evidence="1">
    <location>
        <begin position="20"/>
        <end position="74"/>
    </location>
</feature>
<dbReference type="HOGENOM" id="CLU_2722051_0_0_1"/>
<evidence type="ECO:0000313" key="2">
    <source>
        <dbReference type="EMBL" id="EUN24802.1"/>
    </source>
</evidence>
<protein>
    <recommendedName>
        <fullName evidence="4">Extracellular membrane protein CFEM domain-containing protein</fullName>
    </recommendedName>
</protein>
<keyword evidence="1" id="KW-0732">Signal</keyword>
<gene>
    <name evidence="2" type="ORF">COCVIDRAFT_105155</name>
</gene>
<organism evidence="2 3">
    <name type="scientific">Bipolaris victoriae (strain FI3)</name>
    <name type="common">Victoria blight of oats agent</name>
    <name type="synonym">Cochliobolus victoriae</name>
    <dbReference type="NCBI Taxonomy" id="930091"/>
    <lineage>
        <taxon>Eukaryota</taxon>
        <taxon>Fungi</taxon>
        <taxon>Dikarya</taxon>
        <taxon>Ascomycota</taxon>
        <taxon>Pezizomycotina</taxon>
        <taxon>Dothideomycetes</taxon>
        <taxon>Pleosporomycetidae</taxon>
        <taxon>Pleosporales</taxon>
        <taxon>Pleosporineae</taxon>
        <taxon>Pleosporaceae</taxon>
        <taxon>Bipolaris</taxon>
    </lineage>
</organism>
<dbReference type="Proteomes" id="UP000054337">
    <property type="component" value="Unassembled WGS sequence"/>
</dbReference>
<keyword evidence="3" id="KW-1185">Reference proteome</keyword>
<dbReference type="PROSITE" id="PS51257">
    <property type="entry name" value="PROKAR_LIPOPROTEIN"/>
    <property type="match status" value="1"/>
</dbReference>
<dbReference type="RefSeq" id="XP_014554383.1">
    <property type="nucleotide sequence ID" value="XM_014698897.1"/>
</dbReference>
<feature type="signal peptide" evidence="1">
    <location>
        <begin position="1"/>
        <end position="19"/>
    </location>
</feature>
<accession>W7EKH5</accession>
<dbReference type="AlphaFoldDB" id="W7EKH5"/>
<proteinExistence type="predicted"/>
<dbReference type="EMBL" id="KI968761">
    <property type="protein sequence ID" value="EUN24802.1"/>
    <property type="molecule type" value="Genomic_DNA"/>
</dbReference>
<reference evidence="2 3" key="1">
    <citation type="journal article" date="2013" name="PLoS Genet.">
        <title>Comparative genome structure, secondary metabolite, and effector coding capacity across Cochliobolus pathogens.</title>
        <authorList>
            <person name="Condon B.J."/>
            <person name="Leng Y."/>
            <person name="Wu D."/>
            <person name="Bushley K.E."/>
            <person name="Ohm R.A."/>
            <person name="Otillar R."/>
            <person name="Martin J."/>
            <person name="Schackwitz W."/>
            <person name="Grimwood J."/>
            <person name="MohdZainudin N."/>
            <person name="Xue C."/>
            <person name="Wang R."/>
            <person name="Manning V.A."/>
            <person name="Dhillon B."/>
            <person name="Tu Z.J."/>
            <person name="Steffenson B.J."/>
            <person name="Salamov A."/>
            <person name="Sun H."/>
            <person name="Lowry S."/>
            <person name="LaButti K."/>
            <person name="Han J."/>
            <person name="Copeland A."/>
            <person name="Lindquist E."/>
            <person name="Barry K."/>
            <person name="Schmutz J."/>
            <person name="Baker S.E."/>
            <person name="Ciuffetti L.M."/>
            <person name="Grigoriev I.V."/>
            <person name="Zhong S."/>
            <person name="Turgeon B.G."/>
        </authorList>
    </citation>
    <scope>NUCLEOTIDE SEQUENCE [LARGE SCALE GENOMIC DNA]</scope>
    <source>
        <strain evidence="2 3">FI3</strain>
    </source>
</reference>
<evidence type="ECO:0000313" key="3">
    <source>
        <dbReference type="Proteomes" id="UP000054337"/>
    </source>
</evidence>
<dbReference type="GeneID" id="26248831"/>
<evidence type="ECO:0000256" key="1">
    <source>
        <dbReference type="SAM" id="SignalP"/>
    </source>
</evidence>
<sequence length="74" mass="8103">MKLHITLALAPLFCTSVTAWLLSCLSPPGTFTLYGLCRFSDSDSSKDFYCLSTTPCRKDGNQCSSDKGNRARCT</sequence>
<evidence type="ECO:0008006" key="4">
    <source>
        <dbReference type="Google" id="ProtNLM"/>
    </source>
</evidence>
<name>W7EKH5_BIPV3</name>